<reference evidence="2" key="1">
    <citation type="journal article" date="2019" name="Int. J. Syst. Evol. Microbiol.">
        <title>The Global Catalogue of Microorganisms (GCM) 10K type strain sequencing project: providing services to taxonomists for standard genome sequencing and annotation.</title>
        <authorList>
            <consortium name="The Broad Institute Genomics Platform"/>
            <consortium name="The Broad Institute Genome Sequencing Center for Infectious Disease"/>
            <person name="Wu L."/>
            <person name="Ma J."/>
        </authorList>
    </citation>
    <scope>NUCLEOTIDE SEQUENCE [LARGE SCALE GENOMIC DNA]</scope>
    <source>
        <strain evidence="2">KCTC 42143</strain>
    </source>
</reference>
<protein>
    <submittedName>
        <fullName evidence="1">Uncharacterized protein</fullName>
    </submittedName>
</protein>
<gene>
    <name evidence="1" type="ORF">ACFSBK_07355</name>
</gene>
<dbReference type="Proteomes" id="UP001597285">
    <property type="component" value="Unassembled WGS sequence"/>
</dbReference>
<keyword evidence="2" id="KW-1185">Reference proteome</keyword>
<dbReference type="RefSeq" id="WP_058918160.1">
    <property type="nucleotide sequence ID" value="NZ_JBHSQC010000025.1"/>
</dbReference>
<evidence type="ECO:0000313" key="1">
    <source>
        <dbReference type="EMBL" id="MFD1799668.1"/>
    </source>
</evidence>
<name>A0ABW4NML8_9LACT</name>
<sequence length="104" mass="11304">MVYVGKRETVEEINFMGSAHFISFTKQAETSMVTAGDDGRKILPAGSIFPANDETAEGITINPVDVTDGPQPVGVIVEGYVIAERLPVEPSEEAKTSMKEIKYR</sequence>
<comment type="caution">
    <text evidence="1">The sequence shown here is derived from an EMBL/GenBank/DDBJ whole genome shotgun (WGS) entry which is preliminary data.</text>
</comment>
<proteinExistence type="predicted"/>
<organism evidence="1 2">
    <name type="scientific">Carnobacterium antarcticum</name>
    <dbReference type="NCBI Taxonomy" id="2126436"/>
    <lineage>
        <taxon>Bacteria</taxon>
        <taxon>Bacillati</taxon>
        <taxon>Bacillota</taxon>
        <taxon>Bacilli</taxon>
        <taxon>Lactobacillales</taxon>
        <taxon>Carnobacteriaceae</taxon>
        <taxon>Carnobacterium</taxon>
    </lineage>
</organism>
<dbReference type="EMBL" id="JBHUFF010000013">
    <property type="protein sequence ID" value="MFD1799668.1"/>
    <property type="molecule type" value="Genomic_DNA"/>
</dbReference>
<accession>A0ABW4NML8</accession>
<evidence type="ECO:0000313" key="2">
    <source>
        <dbReference type="Proteomes" id="UP001597285"/>
    </source>
</evidence>